<gene>
    <name evidence="5" type="ORF">ACH429_15775</name>
</gene>
<evidence type="ECO:0000256" key="1">
    <source>
        <dbReference type="ARBA" id="ARBA00007553"/>
    </source>
</evidence>
<evidence type="ECO:0000256" key="2">
    <source>
        <dbReference type="SAM" id="MobiDB-lite"/>
    </source>
</evidence>
<dbReference type="Pfam" id="PF01510">
    <property type="entry name" value="Amidase_2"/>
    <property type="match status" value="1"/>
</dbReference>
<evidence type="ECO:0000259" key="3">
    <source>
        <dbReference type="SMART" id="SM00644"/>
    </source>
</evidence>
<comment type="caution">
    <text evidence="5">The sequence shown here is derived from an EMBL/GenBank/DDBJ whole genome shotgun (WGS) entry which is preliminary data.</text>
</comment>
<dbReference type="EMBL" id="JBIRWE010000006">
    <property type="protein sequence ID" value="MFI1965546.1"/>
    <property type="molecule type" value="Genomic_DNA"/>
</dbReference>
<dbReference type="SUPFAM" id="SSF55846">
    <property type="entry name" value="N-acetylmuramoyl-L-alanine amidase-like"/>
    <property type="match status" value="1"/>
</dbReference>
<dbReference type="Gene3D" id="3.40.80.10">
    <property type="entry name" value="Peptidoglycan recognition protein-like"/>
    <property type="match status" value="1"/>
</dbReference>
<keyword evidence="6" id="KW-1185">Reference proteome</keyword>
<feature type="domain" description="Peptidoglycan recognition protein family" evidence="4">
    <location>
        <begin position="71"/>
        <end position="225"/>
    </location>
</feature>
<evidence type="ECO:0000259" key="4">
    <source>
        <dbReference type="SMART" id="SM00701"/>
    </source>
</evidence>
<feature type="domain" description="N-acetylmuramoyl-L-alanine amidase" evidence="3">
    <location>
        <begin position="83"/>
        <end position="237"/>
    </location>
</feature>
<feature type="region of interest" description="Disordered" evidence="2">
    <location>
        <begin position="274"/>
        <end position="297"/>
    </location>
</feature>
<feature type="region of interest" description="Disordered" evidence="2">
    <location>
        <begin position="38"/>
        <end position="71"/>
    </location>
</feature>
<dbReference type="PROSITE" id="PS51318">
    <property type="entry name" value="TAT"/>
    <property type="match status" value="1"/>
</dbReference>
<sequence>MSEEQGAERGRRNFLGKTVLGGTAALALGAVALPKAGASEAPRKALQPGDVHIPGPTRMTQDEAAAGDDGPRVHTREEWRALAPTSVVAPEPFTPGLIVIHHMANQNVTDDSQEWAFEMQRRCQHSHMNGNGWRDIGQQLTISRGGHLMEGRDGSLQAIKGGKHVVGAHTANWNTATIGIENEGTYTSALPTDAQWDKLVETCAWLCKEYGLAPMTAIVAHRDLNQPYRPGSTLCPGNAFYKKMPQLRADVATRMGLPVGNGSPNHVEENISLTAAEQKRLGKDDHGSAVGDRDPKP</sequence>
<feature type="compositionally biased region" description="Basic and acidic residues" evidence="2">
    <location>
        <begin position="277"/>
        <end position="297"/>
    </location>
</feature>
<comment type="similarity">
    <text evidence="1">Belongs to the N-acetylmuramoyl-L-alanine amidase 2 family.</text>
</comment>
<evidence type="ECO:0000313" key="6">
    <source>
        <dbReference type="Proteomes" id="UP001611548"/>
    </source>
</evidence>
<organism evidence="5 6">
    <name type="scientific">Streptomyces pathocidini</name>
    <dbReference type="NCBI Taxonomy" id="1650571"/>
    <lineage>
        <taxon>Bacteria</taxon>
        <taxon>Bacillati</taxon>
        <taxon>Actinomycetota</taxon>
        <taxon>Actinomycetes</taxon>
        <taxon>Kitasatosporales</taxon>
        <taxon>Streptomycetaceae</taxon>
        <taxon>Streptomyces</taxon>
    </lineage>
</organism>
<dbReference type="PANTHER" id="PTHR11022:SF41">
    <property type="entry name" value="PEPTIDOGLYCAN-RECOGNITION PROTEIN LC-RELATED"/>
    <property type="match status" value="1"/>
</dbReference>
<dbReference type="InterPro" id="IPR036505">
    <property type="entry name" value="Amidase/PGRP_sf"/>
</dbReference>
<dbReference type="InterPro" id="IPR002502">
    <property type="entry name" value="Amidase_domain"/>
</dbReference>
<dbReference type="RefSeq" id="WP_157859136.1">
    <property type="nucleotide sequence ID" value="NZ_JBIRWE010000006.1"/>
</dbReference>
<reference evidence="5 6" key="1">
    <citation type="submission" date="2024-10" db="EMBL/GenBank/DDBJ databases">
        <title>The Natural Products Discovery Center: Release of the First 8490 Sequenced Strains for Exploring Actinobacteria Biosynthetic Diversity.</title>
        <authorList>
            <person name="Kalkreuter E."/>
            <person name="Kautsar S.A."/>
            <person name="Yang D."/>
            <person name="Bader C.D."/>
            <person name="Teijaro C.N."/>
            <person name="Fluegel L."/>
            <person name="Davis C.M."/>
            <person name="Simpson J.R."/>
            <person name="Lauterbach L."/>
            <person name="Steele A.D."/>
            <person name="Gui C."/>
            <person name="Meng S."/>
            <person name="Li G."/>
            <person name="Viehrig K."/>
            <person name="Ye F."/>
            <person name="Su P."/>
            <person name="Kiefer A.F."/>
            <person name="Nichols A."/>
            <person name="Cepeda A.J."/>
            <person name="Yan W."/>
            <person name="Fan B."/>
            <person name="Jiang Y."/>
            <person name="Adhikari A."/>
            <person name="Zheng C.-J."/>
            <person name="Schuster L."/>
            <person name="Cowan T.M."/>
            <person name="Smanski M.J."/>
            <person name="Chevrette M.G."/>
            <person name="De Carvalho L.P.S."/>
            <person name="Shen B."/>
        </authorList>
    </citation>
    <scope>NUCLEOTIDE SEQUENCE [LARGE SCALE GENOMIC DNA]</scope>
    <source>
        <strain evidence="5 6">NPDC020327</strain>
    </source>
</reference>
<dbReference type="SMART" id="SM00644">
    <property type="entry name" value="Ami_2"/>
    <property type="match status" value="1"/>
</dbReference>
<dbReference type="Proteomes" id="UP001611548">
    <property type="component" value="Unassembled WGS sequence"/>
</dbReference>
<dbReference type="SMART" id="SM00701">
    <property type="entry name" value="PGRP"/>
    <property type="match status" value="1"/>
</dbReference>
<dbReference type="InterPro" id="IPR006311">
    <property type="entry name" value="TAT_signal"/>
</dbReference>
<dbReference type="CDD" id="cd06583">
    <property type="entry name" value="PGRP"/>
    <property type="match status" value="1"/>
</dbReference>
<dbReference type="InterPro" id="IPR006619">
    <property type="entry name" value="PGRP_domain_met/bac"/>
</dbReference>
<dbReference type="PANTHER" id="PTHR11022">
    <property type="entry name" value="PEPTIDOGLYCAN RECOGNITION PROTEIN"/>
    <property type="match status" value="1"/>
</dbReference>
<dbReference type="InterPro" id="IPR015510">
    <property type="entry name" value="PGRP"/>
</dbReference>
<protein>
    <submittedName>
        <fullName evidence="5">Peptidoglycan recognition family protein</fullName>
    </submittedName>
</protein>
<proteinExistence type="inferred from homology"/>
<name>A0ABW7USF2_9ACTN</name>
<evidence type="ECO:0000313" key="5">
    <source>
        <dbReference type="EMBL" id="MFI1965546.1"/>
    </source>
</evidence>
<accession>A0ABW7USF2</accession>